<dbReference type="OrthoDB" id="16820at2759"/>
<dbReference type="InterPro" id="IPR004360">
    <property type="entry name" value="Glyas_Fos-R_dOase_dom"/>
</dbReference>
<dbReference type="Gene3D" id="3.10.180.10">
    <property type="entry name" value="2,3-Dihydroxybiphenyl 1,2-Dioxygenase, domain 1"/>
    <property type="match status" value="1"/>
</dbReference>
<dbReference type="PANTHER" id="PTHR21366">
    <property type="entry name" value="GLYOXALASE FAMILY PROTEIN"/>
    <property type="match status" value="1"/>
</dbReference>
<dbReference type="PROSITE" id="PS51819">
    <property type="entry name" value="VOC"/>
    <property type="match status" value="1"/>
</dbReference>
<keyword evidence="4" id="KW-1185">Reference proteome</keyword>
<dbReference type="SUPFAM" id="SSF54593">
    <property type="entry name" value="Glyoxalase/Bleomycin resistance protein/Dihydroxybiphenyl dioxygenase"/>
    <property type="match status" value="1"/>
</dbReference>
<evidence type="ECO:0000313" key="4">
    <source>
        <dbReference type="Proteomes" id="UP000019473"/>
    </source>
</evidence>
<dbReference type="EMBL" id="AMGW01000006">
    <property type="protein sequence ID" value="EXJ55605.1"/>
    <property type="molecule type" value="Genomic_DNA"/>
</dbReference>
<protein>
    <recommendedName>
        <fullName evidence="2">VOC domain-containing protein</fullName>
    </recommendedName>
</protein>
<feature type="compositionally biased region" description="Low complexity" evidence="1">
    <location>
        <begin position="105"/>
        <end position="116"/>
    </location>
</feature>
<dbReference type="InterPro" id="IPR029068">
    <property type="entry name" value="Glyas_Bleomycin-R_OHBP_Dase"/>
</dbReference>
<feature type="region of interest" description="Disordered" evidence="1">
    <location>
        <begin position="105"/>
        <end position="124"/>
    </location>
</feature>
<dbReference type="HOGENOM" id="CLU_099500_1_0_1"/>
<dbReference type="InterPro" id="IPR050383">
    <property type="entry name" value="GlyoxalaseI/FosfomycinResist"/>
</dbReference>
<dbReference type="VEuPathDB" id="FungiDB:A1O7_08533"/>
<organism evidence="3 4">
    <name type="scientific">Cladophialophora yegresii CBS 114405</name>
    <dbReference type="NCBI Taxonomy" id="1182544"/>
    <lineage>
        <taxon>Eukaryota</taxon>
        <taxon>Fungi</taxon>
        <taxon>Dikarya</taxon>
        <taxon>Ascomycota</taxon>
        <taxon>Pezizomycotina</taxon>
        <taxon>Eurotiomycetes</taxon>
        <taxon>Chaetothyriomycetidae</taxon>
        <taxon>Chaetothyriales</taxon>
        <taxon>Herpotrichiellaceae</taxon>
        <taxon>Cladophialophora</taxon>
    </lineage>
</organism>
<dbReference type="GeneID" id="19183100"/>
<dbReference type="PANTHER" id="PTHR21366:SF22">
    <property type="entry name" value="VOC DOMAIN-CONTAINING PROTEIN"/>
    <property type="match status" value="1"/>
</dbReference>
<dbReference type="Proteomes" id="UP000019473">
    <property type="component" value="Unassembled WGS sequence"/>
</dbReference>
<dbReference type="Pfam" id="PF00903">
    <property type="entry name" value="Glyoxalase"/>
    <property type="match status" value="1"/>
</dbReference>
<dbReference type="InterPro" id="IPR037523">
    <property type="entry name" value="VOC_core"/>
</dbReference>
<sequence length="191" mass="20800">MAQNKNDTDTRIAPAAQKPPAISHILETCLMVKDIAASTDFYKTVFGIDPFMNNARMSGFALSQTTLLLFQLGATALDSEMPANRGTIPGHGPSQDILNLVLSGSGSDSDTGISNSHPSSNRNDIPGRLNQHFCLAVTAPEDVQVWEKWLEEKKVQILGKVNWPRGGKSVYFSDLDGNVGEIASRGIWEHY</sequence>
<dbReference type="eggNOG" id="ENOG502S6T6">
    <property type="taxonomic scope" value="Eukaryota"/>
</dbReference>
<dbReference type="AlphaFoldDB" id="W9VRG1"/>
<feature type="domain" description="VOC" evidence="2">
    <location>
        <begin position="21"/>
        <end position="185"/>
    </location>
</feature>
<dbReference type="RefSeq" id="XP_007760715.1">
    <property type="nucleotide sequence ID" value="XM_007762525.1"/>
</dbReference>
<proteinExistence type="predicted"/>
<evidence type="ECO:0000256" key="1">
    <source>
        <dbReference type="SAM" id="MobiDB-lite"/>
    </source>
</evidence>
<name>W9VRG1_9EURO</name>
<evidence type="ECO:0000259" key="2">
    <source>
        <dbReference type="PROSITE" id="PS51819"/>
    </source>
</evidence>
<accession>W9VRG1</accession>
<evidence type="ECO:0000313" key="3">
    <source>
        <dbReference type="EMBL" id="EXJ55605.1"/>
    </source>
</evidence>
<reference evidence="3 4" key="1">
    <citation type="submission" date="2013-03" db="EMBL/GenBank/DDBJ databases">
        <title>The Genome Sequence of Cladophialophora yegresii CBS 114405.</title>
        <authorList>
            <consortium name="The Broad Institute Genomics Platform"/>
            <person name="Cuomo C."/>
            <person name="de Hoog S."/>
            <person name="Gorbushina A."/>
            <person name="Walker B."/>
            <person name="Young S.K."/>
            <person name="Zeng Q."/>
            <person name="Gargeya S."/>
            <person name="Fitzgerald M."/>
            <person name="Haas B."/>
            <person name="Abouelleil A."/>
            <person name="Allen A.W."/>
            <person name="Alvarado L."/>
            <person name="Arachchi H.M."/>
            <person name="Berlin A.M."/>
            <person name="Chapman S.B."/>
            <person name="Gainer-Dewar J."/>
            <person name="Goldberg J."/>
            <person name="Griggs A."/>
            <person name="Gujja S."/>
            <person name="Hansen M."/>
            <person name="Howarth C."/>
            <person name="Imamovic A."/>
            <person name="Ireland A."/>
            <person name="Larimer J."/>
            <person name="McCowan C."/>
            <person name="Murphy C."/>
            <person name="Pearson M."/>
            <person name="Poon T.W."/>
            <person name="Priest M."/>
            <person name="Roberts A."/>
            <person name="Saif S."/>
            <person name="Shea T."/>
            <person name="Sisk P."/>
            <person name="Sykes S."/>
            <person name="Wortman J."/>
            <person name="Nusbaum C."/>
            <person name="Birren B."/>
        </authorList>
    </citation>
    <scope>NUCLEOTIDE SEQUENCE [LARGE SCALE GENOMIC DNA]</scope>
    <source>
        <strain evidence="3 4">CBS 114405</strain>
    </source>
</reference>
<gene>
    <name evidence="3" type="ORF">A1O7_08533</name>
</gene>
<comment type="caution">
    <text evidence="3">The sequence shown here is derived from an EMBL/GenBank/DDBJ whole genome shotgun (WGS) entry which is preliminary data.</text>
</comment>